<keyword evidence="4" id="KW-1185">Reference proteome</keyword>
<dbReference type="PANTHER" id="PTHR35394:SF5">
    <property type="entry name" value="DUF3176 DOMAIN-CONTAINING PROTEIN"/>
    <property type="match status" value="1"/>
</dbReference>
<dbReference type="RefSeq" id="XP_001796848.1">
    <property type="nucleotide sequence ID" value="XM_001796796.1"/>
</dbReference>
<protein>
    <submittedName>
        <fullName evidence="3">Uncharacterized protein</fullName>
    </submittedName>
</protein>
<reference evidence="4" key="1">
    <citation type="journal article" date="2021" name="BMC Genomics">
        <title>Chromosome-level genome assembly and manually-curated proteome of model necrotroph Parastagonospora nodorum Sn15 reveals a genome-wide trove of candidate effector homologs, and redundancy of virulence-related functions within an accessory chromosome.</title>
        <authorList>
            <person name="Bertazzoni S."/>
            <person name="Jones D.A.B."/>
            <person name="Phan H.T."/>
            <person name="Tan K.-C."/>
            <person name="Hane J.K."/>
        </authorList>
    </citation>
    <scope>NUCLEOTIDE SEQUENCE [LARGE SCALE GENOMIC DNA]</scope>
    <source>
        <strain evidence="4">SN15 / ATCC MYA-4574 / FGSC 10173)</strain>
    </source>
</reference>
<keyword evidence="2" id="KW-0812">Transmembrane</keyword>
<dbReference type="KEGG" id="pno:SNOG_06478"/>
<evidence type="ECO:0000313" key="3">
    <source>
        <dbReference type="EMBL" id="QRC99140.1"/>
    </source>
</evidence>
<sequence length="188" mass="20717">MSPHRPPRSSTSSTSPPTEDRGGTPPPTYRSSLHTKPSLDIIPRIERKLAQYNASQNLYKRWLFEILSVATSAVCIGAIVAILAVLKDRPLARWPLGLTVITILSKIASAALILPISEAIGQLKWYWFHGKQSKDAFDFEIFDKASRGAWGSVLLLFRTKGRSLAALGALLTVLLLAIDTFFQQVTES</sequence>
<dbReference type="VEuPathDB" id="FungiDB:JI435_064780"/>
<evidence type="ECO:0000313" key="4">
    <source>
        <dbReference type="Proteomes" id="UP000663193"/>
    </source>
</evidence>
<name>A0A7U2F9S9_PHANO</name>
<keyword evidence="2" id="KW-0472">Membrane</keyword>
<dbReference type="OrthoDB" id="5242705at2759"/>
<dbReference type="Pfam" id="PF11374">
    <property type="entry name" value="DUF3176"/>
    <property type="match status" value="1"/>
</dbReference>
<proteinExistence type="predicted"/>
<evidence type="ECO:0000256" key="1">
    <source>
        <dbReference type="SAM" id="MobiDB-lite"/>
    </source>
</evidence>
<feature type="transmembrane region" description="Helical" evidence="2">
    <location>
        <begin position="62"/>
        <end position="86"/>
    </location>
</feature>
<evidence type="ECO:0000256" key="2">
    <source>
        <dbReference type="SAM" id="Phobius"/>
    </source>
</evidence>
<feature type="region of interest" description="Disordered" evidence="1">
    <location>
        <begin position="1"/>
        <end position="34"/>
    </location>
</feature>
<organism evidence="3 4">
    <name type="scientific">Phaeosphaeria nodorum (strain SN15 / ATCC MYA-4574 / FGSC 10173)</name>
    <name type="common">Glume blotch fungus</name>
    <name type="synonym">Parastagonospora nodorum</name>
    <dbReference type="NCBI Taxonomy" id="321614"/>
    <lineage>
        <taxon>Eukaryota</taxon>
        <taxon>Fungi</taxon>
        <taxon>Dikarya</taxon>
        <taxon>Ascomycota</taxon>
        <taxon>Pezizomycotina</taxon>
        <taxon>Dothideomycetes</taxon>
        <taxon>Pleosporomycetidae</taxon>
        <taxon>Pleosporales</taxon>
        <taxon>Pleosporineae</taxon>
        <taxon>Phaeosphaeriaceae</taxon>
        <taxon>Parastagonospora</taxon>
    </lineage>
</organism>
<keyword evidence="2" id="KW-1133">Transmembrane helix</keyword>
<dbReference type="AlphaFoldDB" id="A0A7U2F9S9"/>
<dbReference type="EMBL" id="CP069031">
    <property type="protein sequence ID" value="QRC99140.1"/>
    <property type="molecule type" value="Genomic_DNA"/>
</dbReference>
<accession>A0A7U2F9S9</accession>
<dbReference type="OMA" id="LRIDSAW"/>
<dbReference type="InterPro" id="IPR021514">
    <property type="entry name" value="DUF3176"/>
</dbReference>
<feature type="transmembrane region" description="Helical" evidence="2">
    <location>
        <begin position="92"/>
        <end position="114"/>
    </location>
</feature>
<dbReference type="Proteomes" id="UP000663193">
    <property type="component" value="Chromosome 9"/>
</dbReference>
<feature type="compositionally biased region" description="Low complexity" evidence="1">
    <location>
        <begin position="1"/>
        <end position="17"/>
    </location>
</feature>
<gene>
    <name evidence="3" type="ORF">JI435_064780</name>
</gene>
<feature type="transmembrane region" description="Helical" evidence="2">
    <location>
        <begin position="164"/>
        <end position="182"/>
    </location>
</feature>
<dbReference type="PANTHER" id="PTHR35394">
    <property type="entry name" value="DUF3176 DOMAIN-CONTAINING PROTEIN"/>
    <property type="match status" value="1"/>
</dbReference>